<dbReference type="Proteomes" id="UP000288716">
    <property type="component" value="Unassembled WGS sequence"/>
</dbReference>
<proteinExistence type="inferred from homology"/>
<evidence type="ECO:0000256" key="1">
    <source>
        <dbReference type="ARBA" id="ARBA00004414"/>
    </source>
</evidence>
<name>A0A443S0B6_9ACAR</name>
<evidence type="ECO:0000256" key="5">
    <source>
        <dbReference type="ARBA" id="ARBA00022723"/>
    </source>
</evidence>
<dbReference type="EMBL" id="NCKV01014662">
    <property type="protein sequence ID" value="RWS20931.1"/>
    <property type="molecule type" value="Genomic_DNA"/>
</dbReference>
<dbReference type="GO" id="GO:0005765">
    <property type="term" value="C:lysosomal membrane"/>
    <property type="evidence" value="ECO:0007669"/>
    <property type="project" value="UniProtKB-SubCell"/>
</dbReference>
<sequence>MGRKAYVPKNSDEEALCSYRQVTEDQAYKQSTLYRKSNLERKPTIIKKGETQFGPFPIKTFCYICEEYVLTATEYIPGRGRYLFACLLVSTAFIGICCLLPCIDSFKDVEHKCPNCGILLGIHKRMNFNKEEKQRK</sequence>
<dbReference type="VEuPathDB" id="VectorBase:LDEU011109"/>
<evidence type="ECO:0000256" key="4">
    <source>
        <dbReference type="ARBA" id="ARBA00005975"/>
    </source>
</evidence>
<keyword evidence="8" id="KW-0812">Transmembrane</keyword>
<dbReference type="AlphaFoldDB" id="A0A443S0B6"/>
<dbReference type="PANTHER" id="PTHR23292">
    <property type="entry name" value="LIPOPOLYSACCHARIDE-INDUCED TUMOR NECROSIS FACTOR-ALPHA FACTOR"/>
    <property type="match status" value="1"/>
</dbReference>
<protein>
    <recommendedName>
        <fullName evidence="9">LITAF domain-containing protein</fullName>
    </recommendedName>
</protein>
<evidence type="ECO:0000313" key="10">
    <source>
        <dbReference type="EMBL" id="RWS20931.1"/>
    </source>
</evidence>
<gene>
    <name evidence="10" type="ORF">B4U80_03117</name>
</gene>
<evidence type="ECO:0000256" key="7">
    <source>
        <dbReference type="ARBA" id="ARBA00023136"/>
    </source>
</evidence>
<feature type="transmembrane region" description="Helical" evidence="8">
    <location>
        <begin position="82"/>
        <end position="103"/>
    </location>
</feature>
<comment type="similarity">
    <text evidence="4">Belongs to the CDIP1/LITAF family.</text>
</comment>
<accession>A0A443S0B6</accession>
<keyword evidence="11" id="KW-1185">Reference proteome</keyword>
<comment type="caution">
    <text evidence="10">The sequence shown here is derived from an EMBL/GenBank/DDBJ whole genome shotgun (WGS) entry which is preliminary data.</text>
</comment>
<dbReference type="SMART" id="SM00714">
    <property type="entry name" value="LITAF"/>
    <property type="match status" value="1"/>
</dbReference>
<keyword evidence="6" id="KW-0862">Zinc</keyword>
<dbReference type="STRING" id="299467.A0A443S0B6"/>
<organism evidence="10 11">
    <name type="scientific">Leptotrombidium deliense</name>
    <dbReference type="NCBI Taxonomy" id="299467"/>
    <lineage>
        <taxon>Eukaryota</taxon>
        <taxon>Metazoa</taxon>
        <taxon>Ecdysozoa</taxon>
        <taxon>Arthropoda</taxon>
        <taxon>Chelicerata</taxon>
        <taxon>Arachnida</taxon>
        <taxon>Acari</taxon>
        <taxon>Acariformes</taxon>
        <taxon>Trombidiformes</taxon>
        <taxon>Prostigmata</taxon>
        <taxon>Anystina</taxon>
        <taxon>Parasitengona</taxon>
        <taxon>Trombiculoidea</taxon>
        <taxon>Trombiculidae</taxon>
        <taxon>Leptotrombidium</taxon>
    </lineage>
</organism>
<dbReference type="OrthoDB" id="5599753at2759"/>
<keyword evidence="8" id="KW-1133">Transmembrane helix</keyword>
<evidence type="ECO:0000256" key="2">
    <source>
        <dbReference type="ARBA" id="ARBA00004481"/>
    </source>
</evidence>
<evidence type="ECO:0000256" key="8">
    <source>
        <dbReference type="SAM" id="Phobius"/>
    </source>
</evidence>
<dbReference type="GO" id="GO:0008270">
    <property type="term" value="F:zinc ion binding"/>
    <property type="evidence" value="ECO:0007669"/>
    <property type="project" value="TreeGrafter"/>
</dbReference>
<dbReference type="InterPro" id="IPR037519">
    <property type="entry name" value="LITAF_fam"/>
</dbReference>
<dbReference type="GO" id="GO:0031902">
    <property type="term" value="C:late endosome membrane"/>
    <property type="evidence" value="ECO:0007669"/>
    <property type="project" value="UniProtKB-SubCell"/>
</dbReference>
<keyword evidence="5" id="KW-0479">Metal-binding</keyword>
<dbReference type="Pfam" id="PF10601">
    <property type="entry name" value="zf-LITAF-like"/>
    <property type="match status" value="1"/>
</dbReference>
<comment type="subcellular location">
    <subcellularLocation>
        <location evidence="2">Endosome membrane</location>
        <topology evidence="2">Peripheral membrane protein</topology>
    </subcellularLocation>
    <subcellularLocation>
        <location evidence="1">Late endosome membrane</location>
    </subcellularLocation>
    <subcellularLocation>
        <location evidence="3">Lysosome membrane</location>
        <topology evidence="3">Peripheral membrane protein</topology>
        <orientation evidence="3">Cytoplasmic side</orientation>
    </subcellularLocation>
</comment>
<keyword evidence="7 8" id="KW-0472">Membrane</keyword>
<dbReference type="PANTHER" id="PTHR23292:SF6">
    <property type="entry name" value="FI16602P1-RELATED"/>
    <property type="match status" value="1"/>
</dbReference>
<dbReference type="PROSITE" id="PS51837">
    <property type="entry name" value="LITAF"/>
    <property type="match status" value="1"/>
</dbReference>
<evidence type="ECO:0000256" key="6">
    <source>
        <dbReference type="ARBA" id="ARBA00022833"/>
    </source>
</evidence>
<feature type="domain" description="LITAF" evidence="9">
    <location>
        <begin position="42"/>
        <end position="125"/>
    </location>
</feature>
<evidence type="ECO:0000259" key="9">
    <source>
        <dbReference type="PROSITE" id="PS51837"/>
    </source>
</evidence>
<reference evidence="10 11" key="1">
    <citation type="journal article" date="2018" name="Gigascience">
        <title>Genomes of trombidid mites reveal novel predicted allergens and laterally-transferred genes associated with secondary metabolism.</title>
        <authorList>
            <person name="Dong X."/>
            <person name="Chaisiri K."/>
            <person name="Xia D."/>
            <person name="Armstrong S.D."/>
            <person name="Fang Y."/>
            <person name="Donnelly M.J."/>
            <person name="Kadowaki T."/>
            <person name="McGarry J.W."/>
            <person name="Darby A.C."/>
            <person name="Makepeace B.L."/>
        </authorList>
    </citation>
    <scope>NUCLEOTIDE SEQUENCE [LARGE SCALE GENOMIC DNA]</scope>
    <source>
        <strain evidence="10">UoL-UT</strain>
    </source>
</reference>
<evidence type="ECO:0000256" key="3">
    <source>
        <dbReference type="ARBA" id="ARBA00004630"/>
    </source>
</evidence>
<evidence type="ECO:0000313" key="11">
    <source>
        <dbReference type="Proteomes" id="UP000288716"/>
    </source>
</evidence>
<dbReference type="InterPro" id="IPR006629">
    <property type="entry name" value="LITAF"/>
</dbReference>